<proteinExistence type="predicted"/>
<comment type="caution">
    <text evidence="1">The sequence shown here is derived from an EMBL/GenBank/DDBJ whole genome shotgun (WGS) entry which is preliminary data.</text>
</comment>
<dbReference type="RefSeq" id="WP_161894970.1">
    <property type="nucleotide sequence ID" value="NZ_BJOV01000003.1"/>
</dbReference>
<dbReference type="InterPro" id="IPR035944">
    <property type="entry name" value="YfbM-like_sf"/>
</dbReference>
<reference evidence="2" key="1">
    <citation type="submission" date="2019-06" db="EMBL/GenBank/DDBJ databases">
        <title>Gordonia isolated from sludge of a wastewater treatment plant.</title>
        <authorList>
            <person name="Tamura T."/>
            <person name="Aoyama K."/>
            <person name="Kang Y."/>
            <person name="Saito S."/>
            <person name="Akiyama N."/>
            <person name="Yazawa K."/>
            <person name="Gonoi T."/>
            <person name="Mikami Y."/>
        </authorList>
    </citation>
    <scope>NUCLEOTIDE SEQUENCE [LARGE SCALE GENOMIC DNA]</scope>
    <source>
        <strain evidence="2">NBRC 107696</strain>
    </source>
</reference>
<dbReference type="Gene3D" id="3.40.1760.10">
    <property type="entry name" value="YfbM-like super family"/>
    <property type="match status" value="1"/>
</dbReference>
<dbReference type="SUPFAM" id="SSF111069">
    <property type="entry name" value="Hypothetical protein yfbM"/>
    <property type="match status" value="1"/>
</dbReference>
<gene>
    <name evidence="1" type="ORF">nbrc107696_15830</name>
</gene>
<name>A0A7I9V758_9ACTN</name>
<protein>
    <recommendedName>
        <fullName evidence="3">DUF1877 domain-containing protein</fullName>
    </recommendedName>
</protein>
<dbReference type="Pfam" id="PF08974">
    <property type="entry name" value="DUF1877"/>
    <property type="match status" value="1"/>
</dbReference>
<evidence type="ECO:0000313" key="2">
    <source>
        <dbReference type="Proteomes" id="UP000444960"/>
    </source>
</evidence>
<dbReference type="InterPro" id="IPR015068">
    <property type="entry name" value="DUF1877"/>
</dbReference>
<dbReference type="AlphaFoldDB" id="A0A7I9V758"/>
<dbReference type="EMBL" id="BJOV01000003">
    <property type="protein sequence ID" value="GEE01137.1"/>
    <property type="molecule type" value="Genomic_DNA"/>
</dbReference>
<accession>A0A7I9V758</accession>
<sequence length="163" mass="17387">MGLLAVYLGVAPDADERLGDLDPDEVVEFVEGLLEAGASSVDIDKAWDGLHFLLTGTSASTPIEDAALSEAIVGVYEFESDDFLGLTPVADLPRVIGALEAVDVEQLLASVDFSEFVAAELYPNIWSDDRAVLADMLRSAFADVLAVHRLCLADGLDLLVSIY</sequence>
<evidence type="ECO:0000313" key="1">
    <source>
        <dbReference type="EMBL" id="GEE01137.1"/>
    </source>
</evidence>
<keyword evidence="2" id="KW-1185">Reference proteome</keyword>
<evidence type="ECO:0008006" key="3">
    <source>
        <dbReference type="Google" id="ProtNLM"/>
    </source>
</evidence>
<organism evidence="1 2">
    <name type="scientific">Gordonia spumicola</name>
    <dbReference type="NCBI Taxonomy" id="589161"/>
    <lineage>
        <taxon>Bacteria</taxon>
        <taxon>Bacillati</taxon>
        <taxon>Actinomycetota</taxon>
        <taxon>Actinomycetes</taxon>
        <taxon>Mycobacteriales</taxon>
        <taxon>Gordoniaceae</taxon>
        <taxon>Gordonia</taxon>
    </lineage>
</organism>
<dbReference type="OrthoDB" id="5354816at2"/>
<dbReference type="Proteomes" id="UP000444960">
    <property type="component" value="Unassembled WGS sequence"/>
</dbReference>